<protein>
    <recommendedName>
        <fullName evidence="2">PB1 domain-containing protein</fullName>
    </recommendedName>
</protein>
<reference evidence="3 4" key="1">
    <citation type="submission" date="2018-09" db="EMBL/GenBank/DDBJ databases">
        <title>A high-quality reference genome of wild soybean provides a powerful tool to mine soybean genomes.</title>
        <authorList>
            <person name="Xie M."/>
            <person name="Chung C.Y.L."/>
            <person name="Li M.-W."/>
            <person name="Wong F.-L."/>
            <person name="Chan T.-F."/>
            <person name="Lam H.-M."/>
        </authorList>
    </citation>
    <scope>NUCLEOTIDE SEQUENCE [LARGE SCALE GENOMIC DNA]</scope>
    <source>
        <strain evidence="4">cv. W05</strain>
        <tissue evidence="3">Hypocotyl of etiolated seedlings</tissue>
    </source>
</reference>
<feature type="region of interest" description="Disordered" evidence="1">
    <location>
        <begin position="1"/>
        <end position="35"/>
    </location>
</feature>
<dbReference type="Pfam" id="PF00564">
    <property type="entry name" value="PB1"/>
    <property type="match status" value="1"/>
</dbReference>
<dbReference type="PANTHER" id="PTHR31066">
    <property type="entry name" value="OS05G0427100 PROTEIN-RELATED"/>
    <property type="match status" value="1"/>
</dbReference>
<evidence type="ECO:0000313" key="4">
    <source>
        <dbReference type="Proteomes" id="UP000289340"/>
    </source>
</evidence>
<dbReference type="InterPro" id="IPR000270">
    <property type="entry name" value="PB1_dom"/>
</dbReference>
<dbReference type="CDD" id="cd06410">
    <property type="entry name" value="PB1_UP2"/>
    <property type="match status" value="1"/>
</dbReference>
<dbReference type="SMART" id="SM00666">
    <property type="entry name" value="PB1"/>
    <property type="match status" value="1"/>
</dbReference>
<sequence length="359" mass="39530">MDSRDSSPRSRDPDADNNNNHHHHRRQPSLDDAPPKVKLMCSFGGSIQPRPHDNHLTYVSGDTKILAVDRHVKFPSLIAKLSSLANNTPSNLSFFKYQLPGEDLDALISVTNDDDLHQMMIEYDRLSRASPRPARLRLFLFPLHNNCNFAPTESKSERQWFVDALNSVHVPEDSPPPPPATANPDFLFGLDKPAAEDALAKDSECFPEDREAEPQIENENNSKQLLQRKMKIEEDDNNNKGRVYGVNGGGDCYAQKNAEKMTPLVAHAHAHAHAQFVHPGSVTGTVSFMQERNNNNAGYSLAFATTGNEIYLIQTPSGMFQAVRPVTGPVGQPVYLVHAPGPVSHSKVGAAVHGGDGRI</sequence>
<dbReference type="Gramene" id="XM_028334651.1">
    <property type="protein sequence ID" value="XP_028190452.1"/>
    <property type="gene ID" value="LOC114376497"/>
</dbReference>
<accession>A0A445LS33</accession>
<feature type="domain" description="PB1" evidence="2">
    <location>
        <begin position="51"/>
        <end position="143"/>
    </location>
</feature>
<dbReference type="InterPro" id="IPR053198">
    <property type="entry name" value="Gynoecium_Dev_Regulator"/>
</dbReference>
<keyword evidence="4" id="KW-1185">Reference proteome</keyword>
<evidence type="ECO:0000256" key="1">
    <source>
        <dbReference type="SAM" id="MobiDB-lite"/>
    </source>
</evidence>
<comment type="caution">
    <text evidence="3">The sequence shown here is derived from an EMBL/GenBank/DDBJ whole genome shotgun (WGS) entry which is preliminary data.</text>
</comment>
<feature type="compositionally biased region" description="Basic and acidic residues" evidence="1">
    <location>
        <begin position="1"/>
        <end position="14"/>
    </location>
</feature>
<dbReference type="Gene3D" id="3.10.20.90">
    <property type="entry name" value="Phosphatidylinositol 3-kinase Catalytic Subunit, Chain A, domain 1"/>
    <property type="match status" value="1"/>
</dbReference>
<name>A0A445LS33_GLYSO</name>
<proteinExistence type="predicted"/>
<organism evidence="3 4">
    <name type="scientific">Glycine soja</name>
    <name type="common">Wild soybean</name>
    <dbReference type="NCBI Taxonomy" id="3848"/>
    <lineage>
        <taxon>Eukaryota</taxon>
        <taxon>Viridiplantae</taxon>
        <taxon>Streptophyta</taxon>
        <taxon>Embryophyta</taxon>
        <taxon>Tracheophyta</taxon>
        <taxon>Spermatophyta</taxon>
        <taxon>Magnoliopsida</taxon>
        <taxon>eudicotyledons</taxon>
        <taxon>Gunneridae</taxon>
        <taxon>Pentapetalae</taxon>
        <taxon>rosids</taxon>
        <taxon>fabids</taxon>
        <taxon>Fabales</taxon>
        <taxon>Fabaceae</taxon>
        <taxon>Papilionoideae</taxon>
        <taxon>50 kb inversion clade</taxon>
        <taxon>NPAAA clade</taxon>
        <taxon>indigoferoid/millettioid clade</taxon>
        <taxon>Phaseoleae</taxon>
        <taxon>Glycine</taxon>
        <taxon>Glycine subgen. Soja</taxon>
    </lineage>
</organism>
<dbReference type="PANTHER" id="PTHR31066:SF85">
    <property type="entry name" value="OS02G0809100 PROTEIN"/>
    <property type="match status" value="1"/>
</dbReference>
<dbReference type="Proteomes" id="UP000289340">
    <property type="component" value="Chromosome 2"/>
</dbReference>
<dbReference type="AlphaFoldDB" id="A0A445LS33"/>
<dbReference type="EMBL" id="QZWG01000002">
    <property type="protein sequence ID" value="RZC26118.1"/>
    <property type="molecule type" value="Genomic_DNA"/>
</dbReference>
<gene>
    <name evidence="3" type="ORF">D0Y65_004687</name>
</gene>
<evidence type="ECO:0000259" key="2">
    <source>
        <dbReference type="SMART" id="SM00666"/>
    </source>
</evidence>
<dbReference type="SUPFAM" id="SSF54277">
    <property type="entry name" value="CAD &amp; PB1 domains"/>
    <property type="match status" value="1"/>
</dbReference>
<evidence type="ECO:0000313" key="3">
    <source>
        <dbReference type="EMBL" id="RZC26118.1"/>
    </source>
</evidence>